<reference evidence="1" key="1">
    <citation type="submission" date="2020-03" db="EMBL/GenBank/DDBJ databases">
        <title>The deep terrestrial virosphere.</title>
        <authorList>
            <person name="Holmfeldt K."/>
            <person name="Nilsson E."/>
            <person name="Simone D."/>
            <person name="Lopez-Fernandez M."/>
            <person name="Wu X."/>
            <person name="de Brujin I."/>
            <person name="Lundin D."/>
            <person name="Andersson A."/>
            <person name="Bertilsson S."/>
            <person name="Dopson M."/>
        </authorList>
    </citation>
    <scope>NUCLEOTIDE SEQUENCE</scope>
    <source>
        <strain evidence="1">MM171B01145</strain>
    </source>
</reference>
<gene>
    <name evidence="1" type="ORF">MM171B01145_0015</name>
</gene>
<organism evidence="1">
    <name type="scientific">viral metagenome</name>
    <dbReference type="NCBI Taxonomy" id="1070528"/>
    <lineage>
        <taxon>unclassified sequences</taxon>
        <taxon>metagenomes</taxon>
        <taxon>organismal metagenomes</taxon>
    </lineage>
</organism>
<dbReference type="AlphaFoldDB" id="A0A6M3MCW8"/>
<protein>
    <submittedName>
        <fullName evidence="1">Uncharacterized protein</fullName>
    </submittedName>
</protein>
<name>A0A6M3MCW8_9ZZZZ</name>
<evidence type="ECO:0000313" key="1">
    <source>
        <dbReference type="EMBL" id="QJB02622.1"/>
    </source>
</evidence>
<dbReference type="EMBL" id="MT143796">
    <property type="protein sequence ID" value="QJB02622.1"/>
    <property type="molecule type" value="Genomic_DNA"/>
</dbReference>
<proteinExistence type="predicted"/>
<accession>A0A6M3MCW8</accession>
<sequence>MTTIEGALLPVSGEYVIQGSGAHVQISGQHVYVESGIWVAGLSFSGLDIQVNVSGDPVIISGQPVTISGDHVYVESGVYLASGAYVVADIAESGIGVQVQSGLHVYISGQHVYVESGAYVVVGTAIVIGSGVIQVESGLGVLISGQHVFQESGAQVIVAGYNYASGDYERLVVTPEYEDGIITPSSGIIRGADIGLLYAYDPDGLVWNRVEGANTGNGLAKLYIFGGVRVSGVVGVSGSINILSGHVAVSSGEIHILSGEVTIQSGMYFASGLYVVADIAESGMGVQIQSGAHVQISGQHVYVESGVHVVSASGTLHVVVDVGEITLKTSGVAMDIDKTVNAAVEISTPHHEIHEGNMWHSWCIKSGLADNANLDMLVVTGSGKEVHIAMDGACGGDSWLEMYEGATVSNNGNLITPNCMNRATSGVPATLTYCEPTITSTMHPLTKQFMTGGEKKDATGGIIRPNTEWIFNGISGNLNYVVRVKNVAGDAKDTSVGVEFYEKNHNPT</sequence>